<organism evidence="1 2">
    <name type="scientific">Sphaerodactylus townsendi</name>
    <dbReference type="NCBI Taxonomy" id="933632"/>
    <lineage>
        <taxon>Eukaryota</taxon>
        <taxon>Metazoa</taxon>
        <taxon>Chordata</taxon>
        <taxon>Craniata</taxon>
        <taxon>Vertebrata</taxon>
        <taxon>Euteleostomi</taxon>
        <taxon>Lepidosauria</taxon>
        <taxon>Squamata</taxon>
        <taxon>Bifurcata</taxon>
        <taxon>Gekkota</taxon>
        <taxon>Sphaerodactylidae</taxon>
        <taxon>Sphaerodactylus</taxon>
    </lineage>
</organism>
<keyword evidence="2" id="KW-1185">Reference proteome</keyword>
<protein>
    <submittedName>
        <fullName evidence="1">Uncharacterized protein</fullName>
    </submittedName>
</protein>
<gene>
    <name evidence="1" type="ORF">K3G42_023113</name>
</gene>
<evidence type="ECO:0000313" key="1">
    <source>
        <dbReference type="EMBL" id="KAH7988866.1"/>
    </source>
</evidence>
<comment type="caution">
    <text evidence="1">The sequence shown here is derived from an EMBL/GenBank/DDBJ whole genome shotgun (WGS) entry which is preliminary data.</text>
</comment>
<accession>A0ACB8EA29</accession>
<sequence>MENPEPLAPTPRNSRESSSLSRLCYVALNLPNQDASSGAAFKKAAAAATGGRSEKQTGGHRRPQQGRVWCGPSGMLAEEEGPRTMPANVDGPSSGVSGSRTPSVSIQRALVPPGAEECAEGLETSVAAADGPISQPTDAAEAMAPEVDEEDCEDCMGEEEEQTDLINGIRQDRTRGEGRGGSPWIALGSPKTQPL</sequence>
<reference evidence="1" key="1">
    <citation type="submission" date="2021-08" db="EMBL/GenBank/DDBJ databases">
        <title>The first chromosome-level gecko genome reveals the dynamic sex chromosomes of Neotropical dwarf geckos (Sphaerodactylidae: Sphaerodactylus).</title>
        <authorList>
            <person name="Pinto B.J."/>
            <person name="Keating S.E."/>
            <person name="Gamble T."/>
        </authorList>
    </citation>
    <scope>NUCLEOTIDE SEQUENCE</scope>
    <source>
        <strain evidence="1">TG3544</strain>
    </source>
</reference>
<name>A0ACB8EA29_9SAUR</name>
<evidence type="ECO:0000313" key="2">
    <source>
        <dbReference type="Proteomes" id="UP000827872"/>
    </source>
</evidence>
<dbReference type="Proteomes" id="UP000827872">
    <property type="component" value="Linkage Group LG10"/>
</dbReference>
<dbReference type="EMBL" id="CM037623">
    <property type="protein sequence ID" value="KAH7988866.1"/>
    <property type="molecule type" value="Genomic_DNA"/>
</dbReference>
<proteinExistence type="predicted"/>